<protein>
    <submittedName>
        <fullName evidence="2">Uncharacterized protein</fullName>
    </submittedName>
</protein>
<evidence type="ECO:0000313" key="3">
    <source>
        <dbReference type="Proteomes" id="UP000315647"/>
    </source>
</evidence>
<feature type="compositionally biased region" description="Basic and acidic residues" evidence="1">
    <location>
        <begin position="388"/>
        <end position="400"/>
    </location>
</feature>
<name>A0A517Q5S9_9PLAN</name>
<keyword evidence="3" id="KW-1185">Reference proteome</keyword>
<accession>A0A517Q5S9</accession>
<evidence type="ECO:0000256" key="1">
    <source>
        <dbReference type="SAM" id="MobiDB-lite"/>
    </source>
</evidence>
<dbReference type="AlphaFoldDB" id="A0A517Q5S9"/>
<dbReference type="RefSeq" id="WP_145449092.1">
    <property type="nucleotide sequence ID" value="NZ_CP037421.1"/>
</dbReference>
<dbReference type="Proteomes" id="UP000315647">
    <property type="component" value="Chromosome"/>
</dbReference>
<proteinExistence type="predicted"/>
<gene>
    <name evidence="2" type="ORF">Enr10x_23210</name>
</gene>
<feature type="region of interest" description="Disordered" evidence="1">
    <location>
        <begin position="388"/>
        <end position="415"/>
    </location>
</feature>
<dbReference type="EMBL" id="CP037421">
    <property type="protein sequence ID" value="QDT27007.1"/>
    <property type="molecule type" value="Genomic_DNA"/>
</dbReference>
<evidence type="ECO:0000313" key="2">
    <source>
        <dbReference type="EMBL" id="QDT27007.1"/>
    </source>
</evidence>
<organism evidence="2 3">
    <name type="scientific">Gimesia panareensis</name>
    <dbReference type="NCBI Taxonomy" id="2527978"/>
    <lineage>
        <taxon>Bacteria</taxon>
        <taxon>Pseudomonadati</taxon>
        <taxon>Planctomycetota</taxon>
        <taxon>Planctomycetia</taxon>
        <taxon>Planctomycetales</taxon>
        <taxon>Planctomycetaceae</taxon>
        <taxon>Gimesia</taxon>
    </lineage>
</organism>
<sequence>MTYLFTKIRSGISAILGCVLLVLFGLAVSVSLEAQEKQPVKKTSILLMKTGRMVTGEISESAGGYLVSNPTGSMLVPFTDVVFEASDLQGIYLKQRASMKFPTANTHMNLARWCITNSLIEEAKDELRDAIRLEPKRSEPQLMLQRLMSVSPGQKQLTVQEKIQEKLITKKMENTDEATSMTGISREQSAIFVRKVQPILLNKCGNANCHGNATTSKFQLTQVTRRYGNHRIYAEKNLSEVMKWLDFDYPADSPLVVKPEREHPQNGMVVYEGYAGRKQKEVIQKWVGAAVADRLSNDTLRAERLAKRANRRIGFARENLLKQAAEIRPKSGTPNSGLEQALMEQDVLDGAAAGQPVIQQTGAQADPVPKKGDVSLIADFVPKRLSDQEINKLVKPKPADPFDPAAFNSAVPAKP</sequence>
<reference evidence="2 3" key="1">
    <citation type="submission" date="2019-03" db="EMBL/GenBank/DDBJ databases">
        <title>Deep-cultivation of Planctomycetes and their phenomic and genomic characterization uncovers novel biology.</title>
        <authorList>
            <person name="Wiegand S."/>
            <person name="Jogler M."/>
            <person name="Boedeker C."/>
            <person name="Pinto D."/>
            <person name="Vollmers J."/>
            <person name="Rivas-Marin E."/>
            <person name="Kohn T."/>
            <person name="Peeters S.H."/>
            <person name="Heuer A."/>
            <person name="Rast P."/>
            <person name="Oberbeckmann S."/>
            <person name="Bunk B."/>
            <person name="Jeske O."/>
            <person name="Meyerdierks A."/>
            <person name="Storesund J.E."/>
            <person name="Kallscheuer N."/>
            <person name="Luecker S."/>
            <person name="Lage O.M."/>
            <person name="Pohl T."/>
            <person name="Merkel B.J."/>
            <person name="Hornburger P."/>
            <person name="Mueller R.-W."/>
            <person name="Bruemmer F."/>
            <person name="Labrenz M."/>
            <person name="Spormann A.M."/>
            <person name="Op den Camp H."/>
            <person name="Overmann J."/>
            <person name="Amann R."/>
            <person name="Jetten M.S.M."/>
            <person name="Mascher T."/>
            <person name="Medema M.H."/>
            <person name="Devos D.P."/>
            <person name="Kaster A.-K."/>
            <person name="Ovreas L."/>
            <person name="Rohde M."/>
            <person name="Galperin M.Y."/>
            <person name="Jogler C."/>
        </authorList>
    </citation>
    <scope>NUCLEOTIDE SEQUENCE [LARGE SCALE GENOMIC DNA]</scope>
    <source>
        <strain evidence="2 3">Enr10</strain>
    </source>
</reference>